<protein>
    <submittedName>
        <fullName evidence="1">Uncharacterized protein</fullName>
    </submittedName>
</protein>
<dbReference type="Proteomes" id="UP000594961">
    <property type="component" value="Chromosome"/>
</dbReference>
<name>A0A7M1R1A0_9ACTO</name>
<dbReference type="AlphaFoldDB" id="A0A7M1R1A0"/>
<evidence type="ECO:0000313" key="1">
    <source>
        <dbReference type="EMBL" id="QOR47891.1"/>
    </source>
</evidence>
<evidence type="ECO:0000313" key="2">
    <source>
        <dbReference type="Proteomes" id="UP000594961"/>
    </source>
</evidence>
<reference evidence="1 2" key="1">
    <citation type="submission" date="2020-10" db="EMBL/GenBank/DDBJ databases">
        <title>Trueperella pecoris sp. nov. isolated from bovine and porcine specimens.</title>
        <authorList>
            <person name="Schoenecker L."/>
            <person name="Schnydrig P."/>
            <person name="Brodard I."/>
            <person name="Thomann A."/>
            <person name="Hemphill A."/>
            <person name="Rodriguez-Campos S."/>
            <person name="Perreten V."/>
            <person name="Jores J."/>
            <person name="Kittl S."/>
        </authorList>
    </citation>
    <scope>NUCLEOTIDE SEQUENCE [LARGE SCALE GENOMIC DNA]</scope>
    <source>
        <strain evidence="1 2">19OD0592</strain>
    </source>
</reference>
<proteinExistence type="predicted"/>
<accession>A0A7M1R1A0</accession>
<dbReference type="EMBL" id="CP063212">
    <property type="protein sequence ID" value="QOR47891.1"/>
    <property type="molecule type" value="Genomic_DNA"/>
</dbReference>
<organism evidence="1 2">
    <name type="scientific">Trueperella pecoris</name>
    <dbReference type="NCBI Taxonomy" id="2733571"/>
    <lineage>
        <taxon>Bacteria</taxon>
        <taxon>Bacillati</taxon>
        <taxon>Actinomycetota</taxon>
        <taxon>Actinomycetes</taxon>
        <taxon>Actinomycetales</taxon>
        <taxon>Actinomycetaceae</taxon>
        <taxon>Trueperella</taxon>
    </lineage>
</organism>
<sequence>MWIGWFNLVRQRSPDSPGLADTTFAAVNAALIVLAGRPELVGRCGGWVPGRGVIYATELCRAPTRIRVRRFPLAPIPLCDVDLTNAP</sequence>
<gene>
    <name evidence="1" type="ORF">INS90_00830</name>
</gene>
<dbReference type="RefSeq" id="WP_197553628.1">
    <property type="nucleotide sequence ID" value="NZ_CP063212.1"/>
</dbReference>